<dbReference type="STRING" id="1390249.BHU72_12040"/>
<dbReference type="EMBL" id="MJAT01000006">
    <property type="protein sequence ID" value="OEH86258.1"/>
    <property type="molecule type" value="Genomic_DNA"/>
</dbReference>
<sequence length="324" mass="36287">MAEFSSFFNSMAGDRLYSASKFAEYFASFLTDGVFNGGESLQVYANDSDYFLRVKVGKGWIQGYYYNLSDSEKILTPATAHATNPRIDRVVLKLDISQGVRSIQAVIKQGTPASEPEAPVLERDLTGSGIYELSLAQVLIPAGATIIPAANVTDERLDNNLCGLVNSLIQADTTNIFNQFQAFLNDTITDWDTWFTATQSAWNNWFGDTDLAWDNWFDDVKEDYEAWYAGIKSSIFDAVYFQFENWRYRAGHTYKILFDTPTTGDIKEEIRNTISNDLIASKVTEFDTPSIGQIQETLHVVEDNATVTKVTTFEVDGSITEVIS</sequence>
<reference evidence="1 2" key="1">
    <citation type="submission" date="2016-09" db="EMBL/GenBank/DDBJ databases">
        <title>Desulfuribacillus arsenicus sp. nov., an obligately anaerobic, dissimilatory arsenic- and antimonate-reducing bacterium isolated from anoxic sediments.</title>
        <authorList>
            <person name="Abin C.A."/>
            <person name="Hollibaugh J.T."/>
        </authorList>
    </citation>
    <scope>NUCLEOTIDE SEQUENCE [LARGE SCALE GENOMIC DNA]</scope>
    <source>
        <strain evidence="1 2">MLFW-2</strain>
    </source>
</reference>
<protein>
    <submittedName>
        <fullName evidence="1">Uncharacterized protein</fullName>
    </submittedName>
</protein>
<gene>
    <name evidence="1" type="ORF">BHU72_12040</name>
</gene>
<dbReference type="Proteomes" id="UP000095255">
    <property type="component" value="Unassembled WGS sequence"/>
</dbReference>
<organism evidence="1 2">
    <name type="scientific">Desulfuribacillus stibiiarsenatis</name>
    <dbReference type="NCBI Taxonomy" id="1390249"/>
    <lineage>
        <taxon>Bacteria</taxon>
        <taxon>Bacillati</taxon>
        <taxon>Bacillota</taxon>
        <taxon>Desulfuribacillia</taxon>
        <taxon>Desulfuribacillales</taxon>
        <taxon>Desulfuribacillaceae</taxon>
        <taxon>Desulfuribacillus</taxon>
    </lineage>
</organism>
<keyword evidence="2" id="KW-1185">Reference proteome</keyword>
<dbReference type="AlphaFoldDB" id="A0A1E5L875"/>
<comment type="caution">
    <text evidence="1">The sequence shown here is derived from an EMBL/GenBank/DDBJ whole genome shotgun (WGS) entry which is preliminary data.</text>
</comment>
<evidence type="ECO:0000313" key="2">
    <source>
        <dbReference type="Proteomes" id="UP000095255"/>
    </source>
</evidence>
<proteinExistence type="predicted"/>
<evidence type="ECO:0000313" key="1">
    <source>
        <dbReference type="EMBL" id="OEH86258.1"/>
    </source>
</evidence>
<accession>A0A1E5L875</accession>
<name>A0A1E5L875_9FIRM</name>
<dbReference type="OrthoDB" id="9795386at2"/>
<dbReference type="RefSeq" id="WP_069701486.1">
    <property type="nucleotide sequence ID" value="NZ_MJAT01000006.1"/>
</dbReference>